<keyword evidence="1" id="KW-0472">Membrane</keyword>
<dbReference type="EMBL" id="AC069160">
    <property type="protein sequence ID" value="AAG51455.1"/>
    <property type="molecule type" value="Genomic_DNA"/>
</dbReference>
<name>Q9C7I2_ARATH</name>
<evidence type="ECO:0000313" key="2">
    <source>
        <dbReference type="EMBL" id="AAG51455.1"/>
    </source>
</evidence>
<gene>
    <name evidence="2" type="primary">T9I1.9</name>
</gene>
<dbReference type="ExpressionAtlas" id="Q9C7I2">
    <property type="expression patterns" value="baseline and differential"/>
</dbReference>
<feature type="transmembrane region" description="Helical" evidence="1">
    <location>
        <begin position="66"/>
        <end position="92"/>
    </location>
</feature>
<protein>
    <submittedName>
        <fullName evidence="2">Uncharacterized protein T9I1.9</fullName>
    </submittedName>
</protein>
<organism evidence="2">
    <name type="scientific">Arabidopsis thaliana</name>
    <name type="common">Mouse-ear cress</name>
    <dbReference type="NCBI Taxonomy" id="3702"/>
    <lineage>
        <taxon>Eukaryota</taxon>
        <taxon>Viridiplantae</taxon>
        <taxon>Streptophyta</taxon>
        <taxon>Embryophyta</taxon>
        <taxon>Tracheophyta</taxon>
        <taxon>Spermatophyta</taxon>
        <taxon>Magnoliopsida</taxon>
        <taxon>eudicotyledons</taxon>
        <taxon>Gunneridae</taxon>
        <taxon>Pentapetalae</taxon>
        <taxon>rosids</taxon>
        <taxon>malvids</taxon>
        <taxon>Brassicales</taxon>
        <taxon>Brassicaceae</taxon>
        <taxon>Camelineae</taxon>
        <taxon>Arabidopsis</taxon>
    </lineage>
</organism>
<accession>Q9C7I2</accession>
<reference key="1">
    <citation type="journal article" date="2000" name="Nature">
        <title>Sequence and analysis of chromosome 1 of the plant Arabidopsis thaliana.</title>
        <authorList>
            <person name="Theologis A."/>
            <person name="Ecker J.R."/>
            <person name="Palm C.J."/>
            <person name="Federspiel N.A."/>
            <person name="Kaul S."/>
            <person name="White O."/>
            <person name="Alonso J."/>
            <person name="Altafi H."/>
            <person name="Araujo R."/>
            <person name="Bowman C.L."/>
            <person name="Brooks S.Y."/>
            <person name="Buehler E."/>
            <person name="Chan A."/>
            <person name="Chao Q."/>
            <person name="Chen H."/>
            <person name="Cheuk R.F."/>
            <person name="Chin C.W."/>
            <person name="Chung M.K."/>
            <person name="Conn L."/>
            <person name="Conway A.B."/>
            <person name="Conway A.R."/>
            <person name="Creasy T.H."/>
            <person name="Dewar K."/>
            <person name="Dunn P."/>
            <person name="Etgu P."/>
            <person name="Feldblyum T.V."/>
            <person name="Feng J."/>
            <person name="Fong B."/>
            <person name="Fujii C.Y."/>
            <person name="Gill J.E."/>
            <person name="Goldsmith A.D."/>
            <person name="Haas B."/>
            <person name="Hansen N.F."/>
            <person name="Hughes B."/>
            <person name="Huizar L."/>
            <person name="Hunter J.L."/>
            <person name="Jenkins J."/>
            <person name="Johnson-Hopson C."/>
            <person name="Khan S."/>
            <person name="Khaykin E."/>
            <person name="Kim C.J."/>
            <person name="Koo H.L."/>
            <person name="Kremenetskaia I."/>
            <person name="Kurtz D.B."/>
            <person name="Kwan A."/>
            <person name="Lam B."/>
            <person name="Langin-Hooper S."/>
            <person name="Lee A."/>
            <person name="Lee J.M."/>
            <person name="Lenz C.A."/>
            <person name="Li J.H."/>
            <person name="Li Y."/>
            <person name="Lin X."/>
            <person name="Liu S.X."/>
            <person name="Liu Z.A."/>
            <person name="Luros J.S."/>
            <person name="Maiti R."/>
            <person name="Marziali A."/>
            <person name="Militscher J."/>
            <person name="Miranda M."/>
            <person name="Nguyen M."/>
            <person name="Nierman W.C."/>
            <person name="Osborne B.I."/>
            <person name="Pai G."/>
            <person name="Peterson J."/>
            <person name="Pham P.K."/>
            <person name="Rizzo M."/>
            <person name="Rooney T."/>
            <person name="Rowley D."/>
            <person name="Sakano H."/>
            <person name="Salzberg S.L."/>
            <person name="Schwartz J.R."/>
            <person name="Shinn P."/>
            <person name="Southwick A.M."/>
            <person name="Sun H."/>
            <person name="Tallon L.J."/>
            <person name="Tambunga G."/>
            <person name="Toriumi M.J."/>
            <person name="Town C.D."/>
            <person name="Utterback T."/>
            <person name="Van Aken S."/>
            <person name="Vaysberg M."/>
            <person name="Vysotskaia V.S."/>
            <person name="Walker M."/>
            <person name="Wu D."/>
            <person name="Yu G."/>
            <person name="Fraser C.M."/>
            <person name="Venter J.C."/>
            <person name="Davis R.W."/>
        </authorList>
    </citation>
    <scope>NUCLEOTIDE SEQUENCE [LARGE SCALE GENOMIC DNA]</scope>
    <source>
        <strain>cv. Columbia</strain>
    </source>
</reference>
<evidence type="ECO:0000256" key="1">
    <source>
        <dbReference type="SAM" id="Phobius"/>
    </source>
</evidence>
<dbReference type="AlphaFoldDB" id="Q9C7I2"/>
<keyword evidence="1" id="KW-1133">Transmembrane helix</keyword>
<dbReference type="PIR" id="C86474">
    <property type="entry name" value="C86474"/>
</dbReference>
<reference evidence="2" key="2">
    <citation type="submission" date="2001-01" db="EMBL/GenBank/DDBJ databases">
        <title>Arabidopsis thaliana chromosome 1 BAC T9I1 genomic sequence.</title>
        <authorList>
            <person name="Lin X."/>
            <person name="Kaul S."/>
            <person name="Town C.D."/>
            <person name="Benito M."/>
            <person name="Creasy T.H."/>
            <person name="Haas B.J."/>
            <person name="Wu D."/>
            <person name="Maiti R."/>
            <person name="Ronning C.M."/>
            <person name="Koo H."/>
            <person name="Fujii C.Y."/>
            <person name="Utterback T.R."/>
            <person name="Barnstead M.E."/>
            <person name="Bowman C.L."/>
            <person name="White O."/>
            <person name="Nierman W.C."/>
            <person name="Fraser C.M."/>
        </authorList>
    </citation>
    <scope>NUCLEOTIDE SEQUENCE</scope>
</reference>
<sequence>MVQGTSLCRNYNIDSIETSGVSMILYQSFIRIGYDFDNITRVEDNMNSLINFGRASDEVFLINQAAAIYIFFITISSLSLISISAIIIIIVVTSELTSRCGRDCYTWLVSSSFITGLLEENSSSGGIGDPFPVTSEGFWASSQRFCFQVEVLKIYFPTDLKESDREFGVVGKILRREKSSKFRFHDPRFLGGVSGHPGA</sequence>
<keyword evidence="1" id="KW-0812">Transmembrane</keyword>
<proteinExistence type="predicted"/>
<dbReference type="PhylomeDB" id="Q9C7I2"/>